<evidence type="ECO:0000256" key="2">
    <source>
        <dbReference type="ARBA" id="ARBA00022737"/>
    </source>
</evidence>
<dbReference type="GO" id="GO:0030246">
    <property type="term" value="F:carbohydrate binding"/>
    <property type="evidence" value="ECO:0007669"/>
    <property type="project" value="UniProtKB-KW"/>
</dbReference>
<keyword evidence="1" id="KW-0430">Lectin</keyword>
<evidence type="ECO:0000313" key="4">
    <source>
        <dbReference type="Ensembl" id="ENSSFAP00005020726.1"/>
    </source>
</evidence>
<keyword evidence="2" id="KW-0677">Repeat</keyword>
<evidence type="ECO:0000313" key="5">
    <source>
        <dbReference type="Proteomes" id="UP000472267"/>
    </source>
</evidence>
<feature type="domain" description="SUEL-type lectin" evidence="3">
    <location>
        <begin position="1"/>
        <end position="85"/>
    </location>
</feature>
<dbReference type="CDD" id="cd22835">
    <property type="entry name" value="Gal_Rha_Lectin_SML_rpt2"/>
    <property type="match status" value="1"/>
</dbReference>
<reference evidence="4" key="1">
    <citation type="submission" date="2019-06" db="EMBL/GenBank/DDBJ databases">
        <authorList>
            <consortium name="Wellcome Sanger Institute Data Sharing"/>
        </authorList>
    </citation>
    <scope>NUCLEOTIDE SEQUENCE [LARGE SCALE GENOMIC DNA]</scope>
</reference>
<dbReference type="PANTHER" id="PTHR46780">
    <property type="entry name" value="PROTEIN EVA-1"/>
    <property type="match status" value="1"/>
</dbReference>
<reference evidence="4" key="3">
    <citation type="submission" date="2025-09" db="UniProtKB">
        <authorList>
            <consortium name="Ensembl"/>
        </authorList>
    </citation>
    <scope>IDENTIFICATION</scope>
</reference>
<dbReference type="Ensembl" id="ENSSFAT00005021582.1">
    <property type="protein sequence ID" value="ENSSFAP00005020726.1"/>
    <property type="gene ID" value="ENSSFAG00005010661.1"/>
</dbReference>
<proteinExistence type="predicted"/>
<dbReference type="FunFam" id="2.60.120.740:FF:000001">
    <property type="entry name" value="Adhesion G protein-coupled receptor L2"/>
    <property type="match status" value="1"/>
</dbReference>
<evidence type="ECO:0000259" key="3">
    <source>
        <dbReference type="PROSITE" id="PS50228"/>
    </source>
</evidence>
<dbReference type="Pfam" id="PF02140">
    <property type="entry name" value="SUEL_Lectin"/>
    <property type="match status" value="2"/>
</dbReference>
<dbReference type="Proteomes" id="UP000472267">
    <property type="component" value="Chromosome 20"/>
</dbReference>
<protein>
    <recommendedName>
        <fullName evidence="3">SUEL-type lectin domain-containing protein</fullName>
    </recommendedName>
</protein>
<reference evidence="4" key="2">
    <citation type="submission" date="2025-08" db="UniProtKB">
        <authorList>
            <consortium name="Ensembl"/>
        </authorList>
    </citation>
    <scope>IDENTIFICATION</scope>
</reference>
<accession>A0A672GPP9</accession>
<feature type="domain" description="SUEL-type lectin" evidence="3">
    <location>
        <begin position="92"/>
        <end position="181"/>
    </location>
</feature>
<name>A0A672GPP9_SALFA</name>
<dbReference type="PROSITE" id="PS50228">
    <property type="entry name" value="SUEL_LECTIN"/>
    <property type="match status" value="2"/>
</dbReference>
<evidence type="ECO:0000256" key="1">
    <source>
        <dbReference type="ARBA" id="ARBA00022734"/>
    </source>
</evidence>
<dbReference type="AlphaFoldDB" id="A0A672GPP9"/>
<dbReference type="InterPro" id="IPR000922">
    <property type="entry name" value="Lectin_gal-bd_dom"/>
</dbReference>
<sequence>FLCVCYIGVIRVQTALYGRRNREMCSEGKPPRQLANIRCSAKDTLQRVKSRCDNRKVCEINQKDIGKSDPCRGIYKYVETTYTCLPAIHVIACEHSMAFLYCDVGQVIHIYGARFGRGDKAICAYRRPARLTKNVWCSNPSNKVAARCNGKQKCSIKASKSSFGDPCRGTYKYLEVAYVCLCK</sequence>
<organism evidence="4 5">
    <name type="scientific">Salarias fasciatus</name>
    <name type="common">Jewelled blenny</name>
    <name type="synonym">Blennius fasciatus</name>
    <dbReference type="NCBI Taxonomy" id="181472"/>
    <lineage>
        <taxon>Eukaryota</taxon>
        <taxon>Metazoa</taxon>
        <taxon>Chordata</taxon>
        <taxon>Craniata</taxon>
        <taxon>Vertebrata</taxon>
        <taxon>Euteleostomi</taxon>
        <taxon>Actinopterygii</taxon>
        <taxon>Neopterygii</taxon>
        <taxon>Teleostei</taxon>
        <taxon>Neoteleostei</taxon>
        <taxon>Acanthomorphata</taxon>
        <taxon>Ovalentaria</taxon>
        <taxon>Blenniimorphae</taxon>
        <taxon>Blenniiformes</taxon>
        <taxon>Blennioidei</taxon>
        <taxon>Blenniidae</taxon>
        <taxon>Salariinae</taxon>
        <taxon>Salarias</taxon>
    </lineage>
</organism>
<keyword evidence="5" id="KW-1185">Reference proteome</keyword>
<dbReference type="Gene3D" id="2.60.120.740">
    <property type="match status" value="2"/>
</dbReference>
<dbReference type="InterPro" id="IPR043159">
    <property type="entry name" value="Lectin_gal-bd_sf"/>
</dbReference>